<evidence type="ECO:0000313" key="3">
    <source>
        <dbReference type="Proteomes" id="UP000647172"/>
    </source>
</evidence>
<dbReference type="Pfam" id="PF12697">
    <property type="entry name" value="Abhydrolase_6"/>
    <property type="match status" value="1"/>
</dbReference>
<gene>
    <name evidence="2" type="ORF">Ani05nite_22040</name>
</gene>
<reference evidence="2" key="1">
    <citation type="submission" date="2021-01" db="EMBL/GenBank/DDBJ databases">
        <title>Whole genome shotgun sequence of Actinoplanes nipponensis NBRC 14063.</title>
        <authorList>
            <person name="Komaki H."/>
            <person name="Tamura T."/>
        </authorList>
    </citation>
    <scope>NUCLEOTIDE SEQUENCE</scope>
    <source>
        <strain evidence="2">NBRC 14063</strain>
    </source>
</reference>
<protein>
    <submittedName>
        <fullName evidence="2">Alpha/beta hydrolase</fullName>
    </submittedName>
</protein>
<dbReference type="InterPro" id="IPR000073">
    <property type="entry name" value="AB_hydrolase_1"/>
</dbReference>
<name>A0A919JFZ0_9ACTN</name>
<dbReference type="PANTHER" id="PTHR43433">
    <property type="entry name" value="HYDROLASE, ALPHA/BETA FOLD FAMILY PROTEIN"/>
    <property type="match status" value="1"/>
</dbReference>
<dbReference type="GO" id="GO:0016787">
    <property type="term" value="F:hydrolase activity"/>
    <property type="evidence" value="ECO:0007669"/>
    <property type="project" value="UniProtKB-KW"/>
</dbReference>
<dbReference type="AlphaFoldDB" id="A0A919JFZ0"/>
<dbReference type="InterPro" id="IPR029058">
    <property type="entry name" value="AB_hydrolase_fold"/>
</dbReference>
<evidence type="ECO:0000313" key="2">
    <source>
        <dbReference type="EMBL" id="GIE48670.1"/>
    </source>
</evidence>
<dbReference type="PANTHER" id="PTHR43433:SF5">
    <property type="entry name" value="AB HYDROLASE-1 DOMAIN-CONTAINING PROTEIN"/>
    <property type="match status" value="1"/>
</dbReference>
<accession>A0A919JFZ0</accession>
<keyword evidence="2" id="KW-0378">Hydrolase</keyword>
<comment type="caution">
    <text evidence="2">The sequence shown here is derived from an EMBL/GenBank/DDBJ whole genome shotgun (WGS) entry which is preliminary data.</text>
</comment>
<feature type="domain" description="AB hydrolase-1" evidence="1">
    <location>
        <begin position="25"/>
        <end position="249"/>
    </location>
</feature>
<dbReference type="SUPFAM" id="SSF53474">
    <property type="entry name" value="alpha/beta-Hydrolases"/>
    <property type="match status" value="1"/>
</dbReference>
<sequence>MSRTTSADGTPIAYELHGAAGAPAVIFVHGAIATRQLQPAPAAIAELTGLRVVEYDRRGRGESGDTLPYAVDREIEDIAALIEVVGGHGWLLGESSGATLALEAARAGQPVDGLLLYEPPIVADDGRPPVPADYTERLDALLAEGRRDAAFAQFSIEGVGLPPEMVGDVTASPYWPVVEPIAHTLAYDARVCGDTMSGSPAPLRRFAAVDTDATIVVGTQSLPYMRAGAHALAAALPKARVVELADAGHQVQAATLSPVLRETVGGTR</sequence>
<dbReference type="InterPro" id="IPR050471">
    <property type="entry name" value="AB_hydrolase"/>
</dbReference>
<dbReference type="Gene3D" id="3.40.50.1820">
    <property type="entry name" value="alpha/beta hydrolase"/>
    <property type="match status" value="1"/>
</dbReference>
<evidence type="ECO:0000259" key="1">
    <source>
        <dbReference type="Pfam" id="PF12697"/>
    </source>
</evidence>
<dbReference type="Proteomes" id="UP000647172">
    <property type="component" value="Unassembled WGS sequence"/>
</dbReference>
<dbReference type="EMBL" id="BOMQ01000026">
    <property type="protein sequence ID" value="GIE48670.1"/>
    <property type="molecule type" value="Genomic_DNA"/>
</dbReference>
<keyword evidence="3" id="KW-1185">Reference proteome</keyword>
<dbReference type="RefSeq" id="WP_203767451.1">
    <property type="nucleotide sequence ID" value="NZ_BAAAYJ010000030.1"/>
</dbReference>
<organism evidence="2 3">
    <name type="scientific">Actinoplanes nipponensis</name>
    <dbReference type="NCBI Taxonomy" id="135950"/>
    <lineage>
        <taxon>Bacteria</taxon>
        <taxon>Bacillati</taxon>
        <taxon>Actinomycetota</taxon>
        <taxon>Actinomycetes</taxon>
        <taxon>Micromonosporales</taxon>
        <taxon>Micromonosporaceae</taxon>
        <taxon>Actinoplanes</taxon>
    </lineage>
</organism>
<proteinExistence type="predicted"/>